<evidence type="ECO:0000313" key="2">
    <source>
        <dbReference type="EMBL" id="CAE0766669.1"/>
    </source>
</evidence>
<accession>A0A7S4BJ45</accession>
<protein>
    <recommendedName>
        <fullName evidence="3">Peptidase M50B-like protein</fullName>
    </recommendedName>
</protein>
<reference evidence="2" key="1">
    <citation type="submission" date="2021-01" db="EMBL/GenBank/DDBJ databases">
        <authorList>
            <person name="Corre E."/>
            <person name="Pelletier E."/>
            <person name="Niang G."/>
            <person name="Scheremetjew M."/>
            <person name="Finn R."/>
            <person name="Kale V."/>
            <person name="Holt S."/>
            <person name="Cochrane G."/>
            <person name="Meng A."/>
            <person name="Brown T."/>
            <person name="Cohen L."/>
        </authorList>
    </citation>
    <scope>NUCLEOTIDE SEQUENCE</scope>
    <source>
        <strain evidence="2">CCMP645</strain>
    </source>
</reference>
<gene>
    <name evidence="2" type="ORF">PCAR00345_LOCUS19281</name>
</gene>
<evidence type="ECO:0000256" key="1">
    <source>
        <dbReference type="SAM" id="Phobius"/>
    </source>
</evidence>
<dbReference type="InterPro" id="IPR049500">
    <property type="entry name" value="Peptidase_M50B-like"/>
</dbReference>
<keyword evidence="1" id="KW-1133">Transmembrane helix</keyword>
<feature type="transmembrane region" description="Helical" evidence="1">
    <location>
        <begin position="12"/>
        <end position="28"/>
    </location>
</feature>
<feature type="transmembrane region" description="Helical" evidence="1">
    <location>
        <begin position="85"/>
        <end position="105"/>
    </location>
</feature>
<sequence length="299" mass="32582">MAGSCCNADQQFLIITTLCYLGGIFIMWRSPIFKPFKLFAVFLHELSHAIAATLCCNRVTGIEVTFSNEGGLCTYKGQQSLRVKCCVLPAGYLGSCMWGCGLVIACGFRDGARIAGIIVCVALLITFFYAICGTAKGMEERLTIIFLAVFFGVLCGGLVALDYSEVWDESYFLLEAVILFMGCTNMMYGTYDIYDDTVRRKDERSDAYKFAELAPCMFSRCVGAVWFLLAFAVCVASVVGVVIIAEDNGVGKDNGGACSNCLDFWKMIPALVVFGGAAGGTLFFWFLRRRGKSNGELGV</sequence>
<organism evidence="2">
    <name type="scientific">Chrysotila carterae</name>
    <name type="common">Marine alga</name>
    <name type="synonym">Syracosphaera carterae</name>
    <dbReference type="NCBI Taxonomy" id="13221"/>
    <lineage>
        <taxon>Eukaryota</taxon>
        <taxon>Haptista</taxon>
        <taxon>Haptophyta</taxon>
        <taxon>Prymnesiophyceae</taxon>
        <taxon>Isochrysidales</taxon>
        <taxon>Isochrysidaceae</taxon>
        <taxon>Chrysotila</taxon>
    </lineage>
</organism>
<feature type="transmembrane region" description="Helical" evidence="1">
    <location>
        <begin position="264"/>
        <end position="287"/>
    </location>
</feature>
<dbReference type="PANTHER" id="PTHR33979:SF2">
    <property type="entry name" value="PEPTIDASE M50B-LIKE-DOMAIN-CONTAINING PROTEIN"/>
    <property type="match status" value="1"/>
</dbReference>
<feature type="transmembrane region" description="Helical" evidence="1">
    <location>
        <begin position="224"/>
        <end position="244"/>
    </location>
</feature>
<keyword evidence="1" id="KW-0812">Transmembrane</keyword>
<dbReference type="EMBL" id="HBIZ01030256">
    <property type="protein sequence ID" value="CAE0766669.1"/>
    <property type="molecule type" value="Transcribed_RNA"/>
</dbReference>
<keyword evidence="1" id="KW-0472">Membrane</keyword>
<feature type="transmembrane region" description="Helical" evidence="1">
    <location>
        <begin position="144"/>
        <end position="164"/>
    </location>
</feature>
<name>A0A7S4BJ45_CHRCT</name>
<dbReference type="AlphaFoldDB" id="A0A7S4BJ45"/>
<feature type="transmembrane region" description="Helical" evidence="1">
    <location>
        <begin position="111"/>
        <end position="132"/>
    </location>
</feature>
<feature type="transmembrane region" description="Helical" evidence="1">
    <location>
        <begin position="170"/>
        <end position="191"/>
    </location>
</feature>
<proteinExistence type="predicted"/>
<evidence type="ECO:0008006" key="3">
    <source>
        <dbReference type="Google" id="ProtNLM"/>
    </source>
</evidence>
<dbReference type="Pfam" id="PF13398">
    <property type="entry name" value="Peptidase_M50B"/>
    <property type="match status" value="1"/>
</dbReference>
<dbReference type="PANTHER" id="PTHR33979">
    <property type="entry name" value="OS02G0221600 PROTEIN"/>
    <property type="match status" value="1"/>
</dbReference>